<feature type="region of interest" description="Disordered" evidence="1">
    <location>
        <begin position="46"/>
        <end position="84"/>
    </location>
</feature>
<dbReference type="PANTHER" id="PTHR33095">
    <property type="entry name" value="OS07G0619500 PROTEIN"/>
    <property type="match status" value="1"/>
</dbReference>
<feature type="region of interest" description="Disordered" evidence="1">
    <location>
        <begin position="220"/>
        <end position="242"/>
    </location>
</feature>
<sequence>MEVMKPSPPGNDQEFNFTSTSTSPYVTAPSSPQRFGNYIFTTAPATPTRATHDSSPNSGNTFAGTSSTIPFHWEEKPGTPKSVNSPYDTDQDDDFAFDFSGYLEKPSLIAADELFSGGKIKPLKLKLPPRLNNLEMQVHLESPKSPRERIKKALSLPLSPRKKIDDFDPFAAAMEETRRPEKIPATNWYKKWKLKNLLLFRSASEGHKEKYALLKKSGNNKDSKNWSFRSVDNDSGGSVGSRKMSAHEWHYTVNRSVAEEMKRKTYLPYKQGFFGCLGFRVSGVHEISNRGIVSAMGRE</sequence>
<protein>
    <submittedName>
        <fullName evidence="2">WAS/WASL-interacting protein family member protein</fullName>
    </submittedName>
</protein>
<comment type="caution">
    <text evidence="2">The sequence shown here is derived from an EMBL/GenBank/DDBJ whole genome shotgun (WGS) entry which is preliminary data.</text>
</comment>
<dbReference type="Proteomes" id="UP001237642">
    <property type="component" value="Unassembled WGS sequence"/>
</dbReference>
<organism evidence="2 3">
    <name type="scientific">Heracleum sosnowskyi</name>
    <dbReference type="NCBI Taxonomy" id="360622"/>
    <lineage>
        <taxon>Eukaryota</taxon>
        <taxon>Viridiplantae</taxon>
        <taxon>Streptophyta</taxon>
        <taxon>Embryophyta</taxon>
        <taxon>Tracheophyta</taxon>
        <taxon>Spermatophyta</taxon>
        <taxon>Magnoliopsida</taxon>
        <taxon>eudicotyledons</taxon>
        <taxon>Gunneridae</taxon>
        <taxon>Pentapetalae</taxon>
        <taxon>asterids</taxon>
        <taxon>campanulids</taxon>
        <taxon>Apiales</taxon>
        <taxon>Apiaceae</taxon>
        <taxon>Apioideae</taxon>
        <taxon>apioid superclade</taxon>
        <taxon>Tordylieae</taxon>
        <taxon>Tordyliinae</taxon>
        <taxon>Heracleum</taxon>
    </lineage>
</organism>
<evidence type="ECO:0000256" key="1">
    <source>
        <dbReference type="SAM" id="MobiDB-lite"/>
    </source>
</evidence>
<reference evidence="2" key="2">
    <citation type="submission" date="2023-05" db="EMBL/GenBank/DDBJ databases">
        <authorList>
            <person name="Schelkunov M.I."/>
        </authorList>
    </citation>
    <scope>NUCLEOTIDE SEQUENCE</scope>
    <source>
        <strain evidence="2">Hsosn_3</strain>
        <tissue evidence="2">Leaf</tissue>
    </source>
</reference>
<evidence type="ECO:0000313" key="2">
    <source>
        <dbReference type="EMBL" id="KAK1402597.1"/>
    </source>
</evidence>
<feature type="region of interest" description="Disordered" evidence="1">
    <location>
        <begin position="1"/>
        <end position="30"/>
    </location>
</feature>
<dbReference type="PANTHER" id="PTHR33095:SF81">
    <property type="entry name" value="OS07G0619500 PROTEIN"/>
    <property type="match status" value="1"/>
</dbReference>
<dbReference type="InterPro" id="IPR012442">
    <property type="entry name" value="DUF1645_plant"/>
</dbReference>
<proteinExistence type="predicted"/>
<evidence type="ECO:0000313" key="3">
    <source>
        <dbReference type="Proteomes" id="UP001237642"/>
    </source>
</evidence>
<dbReference type="Pfam" id="PF07816">
    <property type="entry name" value="DUF1645"/>
    <property type="match status" value="1"/>
</dbReference>
<feature type="compositionally biased region" description="Polar residues" evidence="1">
    <location>
        <begin position="13"/>
        <end position="30"/>
    </location>
</feature>
<reference evidence="2" key="1">
    <citation type="submission" date="2023-02" db="EMBL/GenBank/DDBJ databases">
        <title>Genome of toxic invasive species Heracleum sosnowskyi carries increased number of genes despite the absence of recent whole-genome duplications.</title>
        <authorList>
            <person name="Schelkunov M."/>
            <person name="Shtratnikova V."/>
            <person name="Makarenko M."/>
            <person name="Klepikova A."/>
            <person name="Omelchenko D."/>
            <person name="Novikova G."/>
            <person name="Obukhova E."/>
            <person name="Bogdanov V."/>
            <person name="Penin A."/>
            <person name="Logacheva M."/>
        </authorList>
    </citation>
    <scope>NUCLEOTIDE SEQUENCE</scope>
    <source>
        <strain evidence="2">Hsosn_3</strain>
        <tissue evidence="2">Leaf</tissue>
    </source>
</reference>
<feature type="compositionally biased region" description="Polar residues" evidence="1">
    <location>
        <begin position="53"/>
        <end position="69"/>
    </location>
</feature>
<gene>
    <name evidence="2" type="ORF">POM88_002202</name>
</gene>
<name>A0AAD8JHJ5_9APIA</name>
<keyword evidence="3" id="KW-1185">Reference proteome</keyword>
<dbReference type="EMBL" id="JAUIZM010000001">
    <property type="protein sequence ID" value="KAK1402597.1"/>
    <property type="molecule type" value="Genomic_DNA"/>
</dbReference>
<accession>A0AAD8JHJ5</accession>
<dbReference type="AlphaFoldDB" id="A0AAD8JHJ5"/>